<dbReference type="PANTHER" id="PTHR40056:SF1">
    <property type="entry name" value="DUF1836 DOMAIN-CONTAINING PROTEIN"/>
    <property type="match status" value="1"/>
</dbReference>
<name>A0A3A1VLH8_9BACL</name>
<keyword evidence="2" id="KW-1185">Reference proteome</keyword>
<dbReference type="RefSeq" id="WP_119598204.1">
    <property type="nucleotide sequence ID" value="NZ_QXQA01000002.1"/>
</dbReference>
<reference evidence="1 2" key="1">
    <citation type="submission" date="2018-09" db="EMBL/GenBank/DDBJ databases">
        <title>Paenibacillus aracenensis nov. sp. isolated from a cave in southern Spain.</title>
        <authorList>
            <person name="Jurado V."/>
            <person name="Gutierrez-Patricio S."/>
            <person name="Gonzalez-Pimentel J.L."/>
            <person name="Miller A.Z."/>
            <person name="Laiz L."/>
            <person name="Saiz-Jimenez C."/>
        </authorList>
    </citation>
    <scope>NUCLEOTIDE SEQUENCE [LARGE SCALE GENOMIC DNA]</scope>
    <source>
        <strain evidence="1 2">DSM 22867</strain>
    </source>
</reference>
<organism evidence="1 2">
    <name type="scientific">Paenibacillus nanensis</name>
    <dbReference type="NCBI Taxonomy" id="393251"/>
    <lineage>
        <taxon>Bacteria</taxon>
        <taxon>Bacillati</taxon>
        <taxon>Bacillota</taxon>
        <taxon>Bacilli</taxon>
        <taxon>Bacillales</taxon>
        <taxon>Paenibacillaceae</taxon>
        <taxon>Paenibacillus</taxon>
    </lineage>
</organism>
<dbReference type="Pfam" id="PF08876">
    <property type="entry name" value="DUF1836"/>
    <property type="match status" value="1"/>
</dbReference>
<protein>
    <submittedName>
        <fullName evidence="1">DUF1836 domain-containing protein</fullName>
    </submittedName>
</protein>
<proteinExistence type="predicted"/>
<dbReference type="AlphaFoldDB" id="A0A3A1VLH8"/>
<dbReference type="OrthoDB" id="2351599at2"/>
<dbReference type="PANTHER" id="PTHR40056">
    <property type="entry name" value="HYPOTHETICAL CYTOSOLIC PROTEIN"/>
    <property type="match status" value="1"/>
</dbReference>
<gene>
    <name evidence="1" type="ORF">D3P08_04240</name>
</gene>
<dbReference type="InterPro" id="IPR014975">
    <property type="entry name" value="DUF1836"/>
</dbReference>
<sequence length="248" mass="27973">MSSYERINRQVRDMVTYSLSRFELANVLLSLCGKGEKSPSDILFGAWIRADGSADPERLPPGPLPSIAEKLMRCGVRKGFSLHEISDLGKLLEFSTLSASAMQNWVKRDFKPYFECPGAGKKYSFDQTALLLMIDDLKANLDFDSIRRLFAILFQSAGLSPLSVFAFYSGMYEELNRQQAWDSLNTELLEKTVREQAAKTANAVPDLTADQREAVRNFLFVAVISVQAAKLQALARRYCQATLYRRNF</sequence>
<evidence type="ECO:0000313" key="2">
    <source>
        <dbReference type="Proteomes" id="UP000266482"/>
    </source>
</evidence>
<accession>A0A3A1VLH8</accession>
<evidence type="ECO:0000313" key="1">
    <source>
        <dbReference type="EMBL" id="RIX59373.1"/>
    </source>
</evidence>
<dbReference type="EMBL" id="QXQA01000002">
    <property type="protein sequence ID" value="RIX59373.1"/>
    <property type="molecule type" value="Genomic_DNA"/>
</dbReference>
<dbReference type="Proteomes" id="UP000266482">
    <property type="component" value="Unassembled WGS sequence"/>
</dbReference>
<comment type="caution">
    <text evidence="1">The sequence shown here is derived from an EMBL/GenBank/DDBJ whole genome shotgun (WGS) entry which is preliminary data.</text>
</comment>